<keyword evidence="2" id="KW-1185">Reference proteome</keyword>
<dbReference type="PROSITE" id="PS51257">
    <property type="entry name" value="PROKAR_LIPOPROTEIN"/>
    <property type="match status" value="1"/>
</dbReference>
<proteinExistence type="predicted"/>
<dbReference type="RefSeq" id="WP_252587460.1">
    <property type="nucleotide sequence ID" value="NZ_JAMWYS010000028.1"/>
</dbReference>
<accession>A0A9X2F2I9</accession>
<name>A0A9X2F2I9_9SPHI</name>
<dbReference type="EMBL" id="JAMWYS010000028">
    <property type="protein sequence ID" value="MCO4292969.1"/>
    <property type="molecule type" value="Genomic_DNA"/>
</dbReference>
<protein>
    <recommendedName>
        <fullName evidence="3">Lipocalin-like domain-containing protein</fullName>
    </recommendedName>
</protein>
<gene>
    <name evidence="1" type="ORF">NF867_08855</name>
</gene>
<evidence type="ECO:0008006" key="3">
    <source>
        <dbReference type="Google" id="ProtNLM"/>
    </source>
</evidence>
<sequence length="139" mass="15629">MKSLNILLVVVSLVTTVSCKKDRDADLTTKLTGSWEWVYSVGGLTGNQKTYPKETSRVVFTTDKTFRTLANGQTIREGKYDIVYIDNIFSTEKAPAIKFVDLAGNSEDNLFTITVDTLTFIDNHVEPFGHVYVRVKEVK</sequence>
<comment type="caution">
    <text evidence="1">The sequence shown here is derived from an EMBL/GenBank/DDBJ whole genome shotgun (WGS) entry which is preliminary data.</text>
</comment>
<dbReference type="Proteomes" id="UP001155182">
    <property type="component" value="Unassembled WGS sequence"/>
</dbReference>
<dbReference type="AlphaFoldDB" id="A0A9X2F2I9"/>
<evidence type="ECO:0000313" key="2">
    <source>
        <dbReference type="Proteomes" id="UP001155182"/>
    </source>
</evidence>
<evidence type="ECO:0000313" key="1">
    <source>
        <dbReference type="EMBL" id="MCO4292969.1"/>
    </source>
</evidence>
<reference evidence="1" key="1">
    <citation type="submission" date="2022-06" db="EMBL/GenBank/DDBJ databases">
        <title>Solitalea sp. MAHUQ-68 isolated from rhizospheric soil.</title>
        <authorList>
            <person name="Huq M.A."/>
        </authorList>
    </citation>
    <scope>NUCLEOTIDE SEQUENCE</scope>
    <source>
        <strain evidence="1">MAHUQ-68</strain>
    </source>
</reference>
<organism evidence="1 2">
    <name type="scientific">Solitalea agri</name>
    <dbReference type="NCBI Taxonomy" id="2953739"/>
    <lineage>
        <taxon>Bacteria</taxon>
        <taxon>Pseudomonadati</taxon>
        <taxon>Bacteroidota</taxon>
        <taxon>Sphingobacteriia</taxon>
        <taxon>Sphingobacteriales</taxon>
        <taxon>Sphingobacteriaceae</taxon>
        <taxon>Solitalea</taxon>
    </lineage>
</organism>